<organism evidence="1 2">
    <name type="scientific">Helianthus annuus</name>
    <name type="common">Common sunflower</name>
    <dbReference type="NCBI Taxonomy" id="4232"/>
    <lineage>
        <taxon>Eukaryota</taxon>
        <taxon>Viridiplantae</taxon>
        <taxon>Streptophyta</taxon>
        <taxon>Embryophyta</taxon>
        <taxon>Tracheophyta</taxon>
        <taxon>Spermatophyta</taxon>
        <taxon>Magnoliopsida</taxon>
        <taxon>eudicotyledons</taxon>
        <taxon>Gunneridae</taxon>
        <taxon>Pentapetalae</taxon>
        <taxon>asterids</taxon>
        <taxon>campanulids</taxon>
        <taxon>Asterales</taxon>
        <taxon>Asteraceae</taxon>
        <taxon>Asteroideae</taxon>
        <taxon>Heliantheae alliance</taxon>
        <taxon>Heliantheae</taxon>
        <taxon>Helianthus</taxon>
    </lineage>
</organism>
<dbReference type="AlphaFoldDB" id="A0A9K3HPK1"/>
<protein>
    <submittedName>
        <fullName evidence="1">Uncharacterized protein</fullName>
    </submittedName>
</protein>
<proteinExistence type="predicted"/>
<evidence type="ECO:0000313" key="2">
    <source>
        <dbReference type="Proteomes" id="UP000215914"/>
    </source>
</evidence>
<reference evidence="1" key="2">
    <citation type="submission" date="2020-06" db="EMBL/GenBank/DDBJ databases">
        <title>Helianthus annuus Genome sequencing and assembly Release 2.</title>
        <authorList>
            <person name="Gouzy J."/>
            <person name="Langlade N."/>
            <person name="Munos S."/>
        </authorList>
    </citation>
    <scope>NUCLEOTIDE SEQUENCE</scope>
    <source>
        <tissue evidence="1">Leaves</tissue>
    </source>
</reference>
<sequence>MASEDVSREFDSKLNLSKSITNGLLGGRNLLASSIPLLNCNIDSVSVNIFSTRCAFIMESNVPSLGTLVVGLNDDNKGYSRDGVCCVKDLASRESPPDQ</sequence>
<reference evidence="1" key="1">
    <citation type="journal article" date="2017" name="Nature">
        <title>The sunflower genome provides insights into oil metabolism, flowering and Asterid evolution.</title>
        <authorList>
            <person name="Badouin H."/>
            <person name="Gouzy J."/>
            <person name="Grassa C.J."/>
            <person name="Murat F."/>
            <person name="Staton S.E."/>
            <person name="Cottret L."/>
            <person name="Lelandais-Briere C."/>
            <person name="Owens G.L."/>
            <person name="Carrere S."/>
            <person name="Mayjonade B."/>
            <person name="Legrand L."/>
            <person name="Gill N."/>
            <person name="Kane N.C."/>
            <person name="Bowers J.E."/>
            <person name="Hubner S."/>
            <person name="Bellec A."/>
            <person name="Berard A."/>
            <person name="Berges H."/>
            <person name="Blanchet N."/>
            <person name="Boniface M.C."/>
            <person name="Brunel D."/>
            <person name="Catrice O."/>
            <person name="Chaidir N."/>
            <person name="Claudel C."/>
            <person name="Donnadieu C."/>
            <person name="Faraut T."/>
            <person name="Fievet G."/>
            <person name="Helmstetter N."/>
            <person name="King M."/>
            <person name="Knapp S.J."/>
            <person name="Lai Z."/>
            <person name="Le Paslier M.C."/>
            <person name="Lippi Y."/>
            <person name="Lorenzon L."/>
            <person name="Mandel J.R."/>
            <person name="Marage G."/>
            <person name="Marchand G."/>
            <person name="Marquand E."/>
            <person name="Bret-Mestries E."/>
            <person name="Morien E."/>
            <person name="Nambeesan S."/>
            <person name="Nguyen T."/>
            <person name="Pegot-Espagnet P."/>
            <person name="Pouilly N."/>
            <person name="Raftis F."/>
            <person name="Sallet E."/>
            <person name="Schiex T."/>
            <person name="Thomas J."/>
            <person name="Vandecasteele C."/>
            <person name="Vares D."/>
            <person name="Vear F."/>
            <person name="Vautrin S."/>
            <person name="Crespi M."/>
            <person name="Mangin B."/>
            <person name="Burke J.M."/>
            <person name="Salse J."/>
            <person name="Munos S."/>
            <person name="Vincourt P."/>
            <person name="Rieseberg L.H."/>
            <person name="Langlade N.B."/>
        </authorList>
    </citation>
    <scope>NUCLEOTIDE SEQUENCE</scope>
    <source>
        <tissue evidence="1">Leaves</tissue>
    </source>
</reference>
<dbReference type="Proteomes" id="UP000215914">
    <property type="component" value="Unassembled WGS sequence"/>
</dbReference>
<comment type="caution">
    <text evidence="1">The sequence shown here is derived from an EMBL/GenBank/DDBJ whole genome shotgun (WGS) entry which is preliminary data.</text>
</comment>
<keyword evidence="2" id="KW-1185">Reference proteome</keyword>
<dbReference type="EMBL" id="MNCJ02000326">
    <property type="protein sequence ID" value="KAF5782156.1"/>
    <property type="molecule type" value="Genomic_DNA"/>
</dbReference>
<accession>A0A9K3HPK1</accession>
<evidence type="ECO:0000313" key="1">
    <source>
        <dbReference type="EMBL" id="KAF5782156.1"/>
    </source>
</evidence>
<dbReference type="Gramene" id="mRNA:HanXRQr2_Chr11g0492211">
    <property type="protein sequence ID" value="CDS:HanXRQr2_Chr11g0492211.1"/>
    <property type="gene ID" value="HanXRQr2_Chr11g0492211"/>
</dbReference>
<name>A0A9K3HPK1_HELAN</name>
<gene>
    <name evidence="1" type="ORF">HanXRQr2_Chr11g0492211</name>
</gene>